<dbReference type="Proteomes" id="UP001597506">
    <property type="component" value="Unassembled WGS sequence"/>
</dbReference>
<proteinExistence type="predicted"/>
<name>A0ABW5RU69_9BACI</name>
<reference evidence="2" key="1">
    <citation type="journal article" date="2019" name="Int. J. Syst. Evol. Microbiol.">
        <title>The Global Catalogue of Microorganisms (GCM) 10K type strain sequencing project: providing services to taxonomists for standard genome sequencing and annotation.</title>
        <authorList>
            <consortium name="The Broad Institute Genomics Platform"/>
            <consortium name="The Broad Institute Genome Sequencing Center for Infectious Disease"/>
            <person name="Wu L."/>
            <person name="Ma J."/>
        </authorList>
    </citation>
    <scope>NUCLEOTIDE SEQUENCE [LARGE SCALE GENOMIC DNA]</scope>
    <source>
        <strain evidence="2">KCTC 3913</strain>
    </source>
</reference>
<evidence type="ECO:0000313" key="1">
    <source>
        <dbReference type="EMBL" id="MFD2682083.1"/>
    </source>
</evidence>
<accession>A0ABW5RU69</accession>
<sequence length="69" mass="7869">MNIDLKRIHVGAVRRASHIKKGHNSSSMFDDERFQHEGFGKVLGSNCIVNRNKSVVVDQEQGQNVQYEE</sequence>
<keyword evidence="2" id="KW-1185">Reference proteome</keyword>
<comment type="caution">
    <text evidence="1">The sequence shown here is derived from an EMBL/GenBank/DDBJ whole genome shotgun (WGS) entry which is preliminary data.</text>
</comment>
<dbReference type="EMBL" id="JBHUMF010000031">
    <property type="protein sequence ID" value="MFD2682083.1"/>
    <property type="molecule type" value="Genomic_DNA"/>
</dbReference>
<gene>
    <name evidence="1" type="ORF">ACFSUL_15185</name>
</gene>
<dbReference type="RefSeq" id="WP_377936801.1">
    <property type="nucleotide sequence ID" value="NZ_JBHUMF010000031.1"/>
</dbReference>
<evidence type="ECO:0000313" key="2">
    <source>
        <dbReference type="Proteomes" id="UP001597506"/>
    </source>
</evidence>
<protein>
    <submittedName>
        <fullName evidence="1">Uncharacterized protein</fullName>
    </submittedName>
</protein>
<organism evidence="1 2">
    <name type="scientific">Bacillus seohaeanensis</name>
    <dbReference type="NCBI Taxonomy" id="284580"/>
    <lineage>
        <taxon>Bacteria</taxon>
        <taxon>Bacillati</taxon>
        <taxon>Bacillota</taxon>
        <taxon>Bacilli</taxon>
        <taxon>Bacillales</taxon>
        <taxon>Bacillaceae</taxon>
        <taxon>Bacillus</taxon>
    </lineage>
</organism>